<dbReference type="PRINTS" id="PR00412">
    <property type="entry name" value="EPOXHYDRLASE"/>
</dbReference>
<comment type="caution">
    <text evidence="3">The sequence shown here is derived from an EMBL/GenBank/DDBJ whole genome shotgun (WGS) entry which is preliminary data.</text>
</comment>
<dbReference type="PANTHER" id="PTHR42977">
    <property type="entry name" value="HYDROLASE-RELATED"/>
    <property type="match status" value="1"/>
</dbReference>
<dbReference type="OrthoDB" id="9802676at2"/>
<dbReference type="InterPro" id="IPR000073">
    <property type="entry name" value="AB_hydrolase_1"/>
</dbReference>
<dbReference type="InterPro" id="IPR000639">
    <property type="entry name" value="Epox_hydrolase-like"/>
</dbReference>
<organism evidence="3 4">
    <name type="scientific">Variovorax guangxiensis</name>
    <dbReference type="NCBI Taxonomy" id="1775474"/>
    <lineage>
        <taxon>Bacteria</taxon>
        <taxon>Pseudomonadati</taxon>
        <taxon>Pseudomonadota</taxon>
        <taxon>Betaproteobacteria</taxon>
        <taxon>Burkholderiales</taxon>
        <taxon>Comamonadaceae</taxon>
        <taxon>Variovorax</taxon>
    </lineage>
</organism>
<dbReference type="Pfam" id="PF00561">
    <property type="entry name" value="Abhydrolase_1"/>
    <property type="match status" value="1"/>
</dbReference>
<feature type="signal peptide" evidence="1">
    <location>
        <begin position="1"/>
        <end position="23"/>
    </location>
</feature>
<reference evidence="3 4" key="1">
    <citation type="journal article" date="2019" name="Environ. Microbiol.">
        <title>Species interactions and distinct microbial communities in high Arctic permafrost affected cryosols are associated with the CH4 and CO2 gas fluxes.</title>
        <authorList>
            <person name="Altshuler I."/>
            <person name="Hamel J."/>
            <person name="Turney S."/>
            <person name="Magnuson E."/>
            <person name="Levesque R."/>
            <person name="Greer C."/>
            <person name="Whyte L.G."/>
        </authorList>
    </citation>
    <scope>NUCLEOTIDE SEQUENCE [LARGE SCALE GENOMIC DNA]</scope>
    <source>
        <strain evidence="3 4">S06.C</strain>
    </source>
</reference>
<feature type="domain" description="AB hydrolase-1" evidence="2">
    <location>
        <begin position="58"/>
        <end position="301"/>
    </location>
</feature>
<keyword evidence="3" id="KW-0378">Hydrolase</keyword>
<accession>A0A502E0L0</accession>
<name>A0A502E0L0_9BURK</name>
<evidence type="ECO:0000259" key="2">
    <source>
        <dbReference type="Pfam" id="PF00561"/>
    </source>
</evidence>
<evidence type="ECO:0000313" key="4">
    <source>
        <dbReference type="Proteomes" id="UP000319212"/>
    </source>
</evidence>
<protein>
    <submittedName>
        <fullName evidence="3">Alpha/beta hydrolase</fullName>
    </submittedName>
</protein>
<dbReference type="InterPro" id="IPR051340">
    <property type="entry name" value="Haloalkane_dehalogenase"/>
</dbReference>
<dbReference type="Gene3D" id="3.40.50.1820">
    <property type="entry name" value="alpha/beta hydrolase"/>
    <property type="match status" value="1"/>
</dbReference>
<evidence type="ECO:0000256" key="1">
    <source>
        <dbReference type="SAM" id="SignalP"/>
    </source>
</evidence>
<dbReference type="RefSeq" id="WP_140838128.1">
    <property type="nucleotide sequence ID" value="NZ_RCZI01000001.1"/>
</dbReference>
<dbReference type="InterPro" id="IPR029058">
    <property type="entry name" value="AB_hydrolase_fold"/>
</dbReference>
<dbReference type="GO" id="GO:0004301">
    <property type="term" value="F:epoxide hydrolase activity"/>
    <property type="evidence" value="ECO:0007669"/>
    <property type="project" value="TreeGrafter"/>
</dbReference>
<dbReference type="EMBL" id="RCZI01000001">
    <property type="protein sequence ID" value="TPG30242.1"/>
    <property type="molecule type" value="Genomic_DNA"/>
</dbReference>
<dbReference type="Proteomes" id="UP000319212">
    <property type="component" value="Unassembled WGS sequence"/>
</dbReference>
<dbReference type="PRINTS" id="PR00111">
    <property type="entry name" value="ABHYDROLASE"/>
</dbReference>
<feature type="chain" id="PRO_5021425117" evidence="1">
    <location>
        <begin position="24"/>
        <end position="318"/>
    </location>
</feature>
<sequence length="318" mass="35441">MTSSKLIAAAGLATALLAGEAAAADPSSLTASTAIHHRFEQVGDVKVFYREAGSRTLPTVLLLHGFPTSSFMYRNLIPMLADRYHVIAPDLPGFGFTEAPERGQYAYTFDQLAKTIDEFTVQLKLTRYALQVFDYGAPVGWRLAAAHPERISAIVSQNGNAYEEGLSEGWNPIQKYWKDSSKANRDALRDFFKIDAIKWQYTHGTPDDSLIAPEAYALDAALISRPGNDEIQLDLYLDYASNVAKYPEFQTYFRKHQPPLLAIWGKNDPFFLPAGAEAWKRDIPKAEIRFVDTGHFALETNGVEIGTAIRTFLDKNVK</sequence>
<keyword evidence="1" id="KW-0732">Signal</keyword>
<dbReference type="FunFam" id="3.40.50.1820:FF:000173">
    <property type="entry name" value="Alpha/beta hydrolase"/>
    <property type="match status" value="1"/>
</dbReference>
<dbReference type="PANTHER" id="PTHR42977:SF1">
    <property type="entry name" value="BLR6576 PROTEIN"/>
    <property type="match status" value="1"/>
</dbReference>
<proteinExistence type="predicted"/>
<dbReference type="AlphaFoldDB" id="A0A502E0L0"/>
<gene>
    <name evidence="3" type="ORF">EAH82_01725</name>
</gene>
<evidence type="ECO:0000313" key="3">
    <source>
        <dbReference type="EMBL" id="TPG30242.1"/>
    </source>
</evidence>
<dbReference type="SUPFAM" id="SSF53474">
    <property type="entry name" value="alpha/beta-Hydrolases"/>
    <property type="match status" value="1"/>
</dbReference>